<comment type="caution">
    <text evidence="10">The sequence shown here is derived from an EMBL/GenBank/DDBJ whole genome shotgun (WGS) entry which is preliminary data.</text>
</comment>
<dbReference type="Gene3D" id="2.60.40.420">
    <property type="entry name" value="Cupredoxins - blue copper proteins"/>
    <property type="match status" value="1"/>
</dbReference>
<comment type="subcellular location">
    <subcellularLocation>
        <location evidence="1">Membrane</location>
    </subcellularLocation>
</comment>
<feature type="signal peptide" evidence="8">
    <location>
        <begin position="1"/>
        <end position="24"/>
    </location>
</feature>
<dbReference type="GO" id="GO:0046875">
    <property type="term" value="F:ephrin receptor binding"/>
    <property type="evidence" value="ECO:0007669"/>
    <property type="project" value="TreeGrafter"/>
</dbReference>
<keyword evidence="3 7" id="KW-0472">Membrane</keyword>
<dbReference type="Pfam" id="PF00812">
    <property type="entry name" value="Ephrin"/>
    <property type="match status" value="1"/>
</dbReference>
<dbReference type="PANTHER" id="PTHR11304:SF29">
    <property type="entry name" value="EPHRIN"/>
    <property type="match status" value="1"/>
</dbReference>
<reference evidence="10" key="1">
    <citation type="submission" date="2023-01" db="EMBL/GenBank/DDBJ databases">
        <title>Genome assembly of the deep-sea coral Lophelia pertusa.</title>
        <authorList>
            <person name="Herrera S."/>
            <person name="Cordes E."/>
        </authorList>
    </citation>
    <scope>NUCLEOTIDE SEQUENCE</scope>
    <source>
        <strain evidence="10">USNM1676648</strain>
        <tissue evidence="10">Polyp</tissue>
    </source>
</reference>
<dbReference type="PANTHER" id="PTHR11304">
    <property type="entry name" value="EPHRIN"/>
    <property type="match status" value="1"/>
</dbReference>
<evidence type="ECO:0000313" key="10">
    <source>
        <dbReference type="EMBL" id="KAJ7381014.1"/>
    </source>
</evidence>
<evidence type="ECO:0000256" key="6">
    <source>
        <dbReference type="PROSITE-ProRule" id="PRU00884"/>
    </source>
</evidence>
<evidence type="ECO:0000256" key="2">
    <source>
        <dbReference type="ARBA" id="ARBA00022729"/>
    </source>
</evidence>
<keyword evidence="11" id="KW-1185">Reference proteome</keyword>
<evidence type="ECO:0000256" key="5">
    <source>
        <dbReference type="ARBA" id="ARBA00023180"/>
    </source>
</evidence>
<evidence type="ECO:0000256" key="8">
    <source>
        <dbReference type="SAM" id="SignalP"/>
    </source>
</evidence>
<keyword evidence="5" id="KW-0325">Glycoprotein</keyword>
<dbReference type="AlphaFoldDB" id="A0A9X0D153"/>
<dbReference type="SUPFAM" id="SSF49503">
    <property type="entry name" value="Cupredoxins"/>
    <property type="match status" value="1"/>
</dbReference>
<dbReference type="GO" id="GO:0007411">
    <property type="term" value="P:axon guidance"/>
    <property type="evidence" value="ECO:0007669"/>
    <property type="project" value="TreeGrafter"/>
</dbReference>
<accession>A0A9X0D153</accession>
<keyword evidence="7" id="KW-0812">Transmembrane</keyword>
<keyword evidence="2 8" id="KW-0732">Signal</keyword>
<dbReference type="InterPro" id="IPR008972">
    <property type="entry name" value="Cupredoxin"/>
</dbReference>
<dbReference type="OrthoDB" id="5987772at2759"/>
<comment type="caution">
    <text evidence="6">Lacks conserved residue(s) required for the propagation of feature annotation.</text>
</comment>
<evidence type="ECO:0000313" key="11">
    <source>
        <dbReference type="Proteomes" id="UP001163046"/>
    </source>
</evidence>
<keyword evidence="4" id="KW-1015">Disulfide bond</keyword>
<evidence type="ECO:0000256" key="7">
    <source>
        <dbReference type="SAM" id="Phobius"/>
    </source>
</evidence>
<gene>
    <name evidence="10" type="primary">EFNB2_6</name>
    <name evidence="10" type="ORF">OS493_004609</name>
</gene>
<dbReference type="EMBL" id="MU826351">
    <property type="protein sequence ID" value="KAJ7381014.1"/>
    <property type="molecule type" value="Genomic_DNA"/>
</dbReference>
<dbReference type="GO" id="GO:0048013">
    <property type="term" value="P:ephrin receptor signaling pathway"/>
    <property type="evidence" value="ECO:0007669"/>
    <property type="project" value="TreeGrafter"/>
</dbReference>
<dbReference type="PROSITE" id="PS51551">
    <property type="entry name" value="EPHRIN_RBD_2"/>
    <property type="match status" value="1"/>
</dbReference>
<evidence type="ECO:0000256" key="3">
    <source>
        <dbReference type="ARBA" id="ARBA00023136"/>
    </source>
</evidence>
<proteinExistence type="inferred from homology"/>
<dbReference type="GO" id="GO:0005886">
    <property type="term" value="C:plasma membrane"/>
    <property type="evidence" value="ECO:0007669"/>
    <property type="project" value="TreeGrafter"/>
</dbReference>
<organism evidence="10 11">
    <name type="scientific">Desmophyllum pertusum</name>
    <dbReference type="NCBI Taxonomy" id="174260"/>
    <lineage>
        <taxon>Eukaryota</taxon>
        <taxon>Metazoa</taxon>
        <taxon>Cnidaria</taxon>
        <taxon>Anthozoa</taxon>
        <taxon>Hexacorallia</taxon>
        <taxon>Scleractinia</taxon>
        <taxon>Caryophylliina</taxon>
        <taxon>Caryophylliidae</taxon>
        <taxon>Desmophyllum</taxon>
    </lineage>
</organism>
<evidence type="ECO:0000256" key="4">
    <source>
        <dbReference type="ARBA" id="ARBA00023157"/>
    </source>
</evidence>
<evidence type="ECO:0000256" key="1">
    <source>
        <dbReference type="ARBA" id="ARBA00004370"/>
    </source>
</evidence>
<sequence length="303" mass="34125">MGPKNCLVLGLAWVYLELGALVSGAIQYPSVQWSFQNPRFKEGTFRLNVWPMSKLNIICPHMATSLVATNDSSSNSPYENFWIVDNSSYHSCNVDTSITKNKILFKCDKPMVIYFDKLVFQSHSTDNSRKFIPGKTYYFISTSTGAIESLQNKNNGHCMTTNMKMEIYICKGRQDEHCSGVKPTTQPVTVAAVDGLIIKTTKNPTTVNMESVKLTSTKQPSPTQMNNTTPLEPDVDYVIKEKEEEFVLKSGTVWIAFVAILVAMLVVSFVINVYLWSKQKKCRHQKEAYQRENSCSPPVMANV</sequence>
<feature type="chain" id="PRO_5040735559" evidence="8">
    <location>
        <begin position="25"/>
        <end position="303"/>
    </location>
</feature>
<protein>
    <submittedName>
        <fullName evidence="10">Ephrin-B2a</fullName>
    </submittedName>
</protein>
<feature type="transmembrane region" description="Helical" evidence="7">
    <location>
        <begin position="253"/>
        <end position="276"/>
    </location>
</feature>
<comment type="similarity">
    <text evidence="6">Belongs to the ephrin family.</text>
</comment>
<dbReference type="InterPro" id="IPR031328">
    <property type="entry name" value="Ephrin"/>
</dbReference>
<feature type="domain" description="Ephrin RBD" evidence="9">
    <location>
        <begin position="26"/>
        <end position="169"/>
    </location>
</feature>
<name>A0A9X0D153_9CNID</name>
<keyword evidence="7" id="KW-1133">Transmembrane helix</keyword>
<dbReference type="InterPro" id="IPR001799">
    <property type="entry name" value="Ephrin_RBD"/>
</dbReference>
<evidence type="ECO:0000259" key="9">
    <source>
        <dbReference type="PROSITE" id="PS51551"/>
    </source>
</evidence>
<dbReference type="Proteomes" id="UP001163046">
    <property type="component" value="Unassembled WGS sequence"/>
</dbReference>